<keyword evidence="3" id="KW-0808">Transferase</keyword>
<keyword evidence="2" id="KW-0723">Serine/threonine-protein kinase</keyword>
<dbReference type="InterPro" id="IPR011009">
    <property type="entry name" value="Kinase-like_dom_sf"/>
</dbReference>
<comment type="cofactor">
    <cofactor evidence="1">
        <name>Mg(2+)</name>
        <dbReference type="ChEBI" id="CHEBI:18420"/>
    </cofactor>
</comment>
<evidence type="ECO:0000256" key="10">
    <source>
        <dbReference type="PROSITE-ProRule" id="PRU10141"/>
    </source>
</evidence>
<name>A0A1V9YK01_ACHHY</name>
<dbReference type="GO" id="GO:0005509">
    <property type="term" value="F:calcium ion binding"/>
    <property type="evidence" value="ECO:0007669"/>
    <property type="project" value="InterPro"/>
</dbReference>
<feature type="domain" description="EF-hand" evidence="13">
    <location>
        <begin position="392"/>
        <end position="427"/>
    </location>
</feature>
<feature type="binding site" evidence="10">
    <location>
        <position position="63"/>
    </location>
    <ligand>
        <name>ATP</name>
        <dbReference type="ChEBI" id="CHEBI:30616"/>
    </ligand>
</feature>
<evidence type="ECO:0000313" key="15">
    <source>
        <dbReference type="Proteomes" id="UP000243579"/>
    </source>
</evidence>
<dbReference type="EMBL" id="JNBR01001541">
    <property type="protein sequence ID" value="OQR86017.1"/>
    <property type="molecule type" value="Genomic_DNA"/>
</dbReference>
<evidence type="ECO:0000259" key="12">
    <source>
        <dbReference type="PROSITE" id="PS50011"/>
    </source>
</evidence>
<evidence type="ECO:0000256" key="5">
    <source>
        <dbReference type="ARBA" id="ARBA00022741"/>
    </source>
</evidence>
<evidence type="ECO:0000256" key="2">
    <source>
        <dbReference type="ARBA" id="ARBA00022527"/>
    </source>
</evidence>
<dbReference type="CDD" id="cd00051">
    <property type="entry name" value="EFh"/>
    <property type="match status" value="2"/>
</dbReference>
<feature type="signal peptide" evidence="11">
    <location>
        <begin position="1"/>
        <end position="17"/>
    </location>
</feature>
<feature type="domain" description="EF-hand" evidence="13">
    <location>
        <begin position="469"/>
        <end position="504"/>
    </location>
</feature>
<evidence type="ECO:0000256" key="11">
    <source>
        <dbReference type="SAM" id="SignalP"/>
    </source>
</evidence>
<evidence type="ECO:0000256" key="8">
    <source>
        <dbReference type="ARBA" id="ARBA00022840"/>
    </source>
</evidence>
<keyword evidence="5 10" id="KW-0547">Nucleotide-binding</keyword>
<proteinExistence type="inferred from homology"/>
<reference evidence="14 15" key="1">
    <citation type="journal article" date="2014" name="Genome Biol. Evol.">
        <title>The secreted proteins of Achlya hypogyna and Thraustotheca clavata identify the ancestral oomycete secretome and reveal gene acquisitions by horizontal gene transfer.</title>
        <authorList>
            <person name="Misner I."/>
            <person name="Blouin N."/>
            <person name="Leonard G."/>
            <person name="Richards T.A."/>
            <person name="Lane C.E."/>
        </authorList>
    </citation>
    <scope>NUCLEOTIDE SEQUENCE [LARGE SCALE GENOMIC DNA]</scope>
    <source>
        <strain evidence="14 15">ATCC 48635</strain>
    </source>
</reference>
<dbReference type="GO" id="GO:0004674">
    <property type="term" value="F:protein serine/threonine kinase activity"/>
    <property type="evidence" value="ECO:0007669"/>
    <property type="project" value="UniProtKB-KW"/>
</dbReference>
<dbReference type="PROSITE" id="PS50011">
    <property type="entry name" value="PROTEIN_KINASE_DOM"/>
    <property type="match status" value="1"/>
</dbReference>
<dbReference type="SUPFAM" id="SSF56112">
    <property type="entry name" value="Protein kinase-like (PK-like)"/>
    <property type="match status" value="1"/>
</dbReference>
<dbReference type="PROSITE" id="PS00107">
    <property type="entry name" value="PROTEIN_KINASE_ATP"/>
    <property type="match status" value="1"/>
</dbReference>
<gene>
    <name evidence="14" type="ORF">ACHHYP_11068</name>
</gene>
<evidence type="ECO:0000256" key="7">
    <source>
        <dbReference type="ARBA" id="ARBA00022837"/>
    </source>
</evidence>
<keyword evidence="8 10" id="KW-0067">ATP-binding</keyword>
<dbReference type="CDD" id="cd05117">
    <property type="entry name" value="STKc_CAMK"/>
    <property type="match status" value="1"/>
</dbReference>
<feature type="domain" description="EF-hand" evidence="13">
    <location>
        <begin position="356"/>
        <end position="391"/>
    </location>
</feature>
<dbReference type="SUPFAM" id="SSF47473">
    <property type="entry name" value="EF-hand"/>
    <property type="match status" value="1"/>
</dbReference>
<keyword evidence="6 14" id="KW-0418">Kinase</keyword>
<dbReference type="InterPro" id="IPR002048">
    <property type="entry name" value="EF_hand_dom"/>
</dbReference>
<comment type="similarity">
    <text evidence="9">Belongs to the protein kinase superfamily. Ser/Thr protein kinase family. CDPK subfamily.</text>
</comment>
<evidence type="ECO:0000313" key="14">
    <source>
        <dbReference type="EMBL" id="OQR86017.1"/>
    </source>
</evidence>
<keyword evidence="7" id="KW-0106">Calcium</keyword>
<dbReference type="Proteomes" id="UP000243579">
    <property type="component" value="Unassembled WGS sequence"/>
</dbReference>
<dbReference type="PROSITE" id="PS00018">
    <property type="entry name" value="EF_HAND_1"/>
    <property type="match status" value="3"/>
</dbReference>
<dbReference type="Gene3D" id="1.10.238.10">
    <property type="entry name" value="EF-hand"/>
    <property type="match status" value="2"/>
</dbReference>
<evidence type="ECO:0000256" key="3">
    <source>
        <dbReference type="ARBA" id="ARBA00022679"/>
    </source>
</evidence>
<organism evidence="14 15">
    <name type="scientific">Achlya hypogyna</name>
    <name type="common">Oomycete</name>
    <name type="synonym">Protoachlya hypogyna</name>
    <dbReference type="NCBI Taxonomy" id="1202772"/>
    <lineage>
        <taxon>Eukaryota</taxon>
        <taxon>Sar</taxon>
        <taxon>Stramenopiles</taxon>
        <taxon>Oomycota</taxon>
        <taxon>Saprolegniomycetes</taxon>
        <taxon>Saprolegniales</taxon>
        <taxon>Achlyaceae</taxon>
        <taxon>Achlya</taxon>
    </lineage>
</organism>
<evidence type="ECO:0000256" key="9">
    <source>
        <dbReference type="ARBA" id="ARBA00024334"/>
    </source>
</evidence>
<comment type="caution">
    <text evidence="14">The sequence shown here is derived from an EMBL/GenBank/DDBJ whole genome shotgun (WGS) entry which is preliminary data.</text>
</comment>
<feature type="chain" id="PRO_5012415826" evidence="11">
    <location>
        <begin position="18"/>
        <end position="507"/>
    </location>
</feature>
<dbReference type="Gene3D" id="3.30.200.20">
    <property type="entry name" value="Phosphorylase Kinase, domain 1"/>
    <property type="match status" value="1"/>
</dbReference>
<feature type="domain" description="EF-hand" evidence="13">
    <location>
        <begin position="431"/>
        <end position="466"/>
    </location>
</feature>
<sequence length="507" mass="56145">MYRHLARLRIGAPAVAAVAWLCDPCYNDAIHKRYDVGKQIGVGGFSVVRIARDKSSGIDYAAKFFDMKSASRDEIESEIAMLRSIGTHANIVSLRDVIYDRSSVVMIMDLVKGGELFDYIVQKGSMTEADASRILRDVCTALDHLHHRGVCHRDLKPENLLLTDTSSHPDIKIADFGLSRRQKIGQSIVEDYPNGTLVYWAPEIVKRAPQDVGVDMWAFGVLLYITLTGIHPFDPKGCATDAQILAMVAKGAYDVENPWYTSLSREAKDLIAQLLQVDPRQRLTAAQTLEHPWMVSKDATSKPLSDGLTGRLQAYRRLQKLRANILTVILSQTKLSVANLPLSSPSRLLVRRARTANIDMYMEVFLLFDKDHNGSISREELGSALHALGQRLSEPEIDAIMKMADIDGDGGISFEEFVAMMNSSLFKWGTIDEQDMHVAFEIFDTNHDGFISADELAYVFSMFGNASPVTEADVLDLMGTIDTNGDGKIDYNEFAALMSGLLKSGSA</sequence>
<dbReference type="InterPro" id="IPR008271">
    <property type="entry name" value="Ser/Thr_kinase_AS"/>
</dbReference>
<dbReference type="Pfam" id="PF00069">
    <property type="entry name" value="Pkinase"/>
    <property type="match status" value="1"/>
</dbReference>
<protein>
    <submittedName>
        <fullName evidence="14">Protein kinase</fullName>
    </submittedName>
</protein>
<accession>A0A1V9YK01</accession>
<dbReference type="InterPro" id="IPR050205">
    <property type="entry name" value="CDPK_Ser/Thr_kinases"/>
</dbReference>
<dbReference type="AlphaFoldDB" id="A0A1V9YK01"/>
<dbReference type="InterPro" id="IPR011992">
    <property type="entry name" value="EF-hand-dom_pair"/>
</dbReference>
<dbReference type="InterPro" id="IPR017441">
    <property type="entry name" value="Protein_kinase_ATP_BS"/>
</dbReference>
<dbReference type="FunFam" id="1.10.238.10:FF:000527">
    <property type="entry name" value="Calmodulin-3"/>
    <property type="match status" value="1"/>
</dbReference>
<evidence type="ECO:0000256" key="1">
    <source>
        <dbReference type="ARBA" id="ARBA00001946"/>
    </source>
</evidence>
<dbReference type="PROSITE" id="PS50222">
    <property type="entry name" value="EF_HAND_2"/>
    <property type="match status" value="4"/>
</dbReference>
<evidence type="ECO:0000256" key="4">
    <source>
        <dbReference type="ARBA" id="ARBA00022737"/>
    </source>
</evidence>
<dbReference type="SMART" id="SM00054">
    <property type="entry name" value="EFh"/>
    <property type="match status" value="4"/>
</dbReference>
<dbReference type="PANTHER" id="PTHR24349">
    <property type="entry name" value="SERINE/THREONINE-PROTEIN KINASE"/>
    <property type="match status" value="1"/>
</dbReference>
<keyword evidence="11" id="KW-0732">Signal</keyword>
<feature type="domain" description="Protein kinase" evidence="12">
    <location>
        <begin position="34"/>
        <end position="294"/>
    </location>
</feature>
<keyword evidence="15" id="KW-1185">Reference proteome</keyword>
<keyword evidence="4" id="KW-0677">Repeat</keyword>
<dbReference type="GO" id="GO:0005524">
    <property type="term" value="F:ATP binding"/>
    <property type="evidence" value="ECO:0007669"/>
    <property type="project" value="UniProtKB-UniRule"/>
</dbReference>
<evidence type="ECO:0000259" key="13">
    <source>
        <dbReference type="PROSITE" id="PS50222"/>
    </source>
</evidence>
<dbReference type="SMART" id="SM00220">
    <property type="entry name" value="S_TKc"/>
    <property type="match status" value="1"/>
</dbReference>
<dbReference type="InterPro" id="IPR000719">
    <property type="entry name" value="Prot_kinase_dom"/>
</dbReference>
<dbReference type="PROSITE" id="PS00108">
    <property type="entry name" value="PROTEIN_KINASE_ST"/>
    <property type="match status" value="1"/>
</dbReference>
<dbReference type="OrthoDB" id="40902at2759"/>
<dbReference type="FunFam" id="1.10.510.10:FF:000571">
    <property type="entry name" value="Maternal embryonic leucine zipper kinase"/>
    <property type="match status" value="1"/>
</dbReference>
<evidence type="ECO:0000256" key="6">
    <source>
        <dbReference type="ARBA" id="ARBA00022777"/>
    </source>
</evidence>
<dbReference type="STRING" id="1202772.A0A1V9YK01"/>
<dbReference type="InterPro" id="IPR018247">
    <property type="entry name" value="EF_Hand_1_Ca_BS"/>
</dbReference>
<dbReference type="Pfam" id="PF13499">
    <property type="entry name" value="EF-hand_7"/>
    <property type="match status" value="2"/>
</dbReference>
<dbReference type="Gene3D" id="1.10.510.10">
    <property type="entry name" value="Transferase(Phosphotransferase) domain 1"/>
    <property type="match status" value="1"/>
</dbReference>